<feature type="transmembrane region" description="Helical" evidence="1">
    <location>
        <begin position="52"/>
        <end position="74"/>
    </location>
</feature>
<gene>
    <name evidence="2" type="ORF">SAMN05216276_102237</name>
</gene>
<dbReference type="EMBL" id="FZOD01000022">
    <property type="protein sequence ID" value="SNT02791.1"/>
    <property type="molecule type" value="Genomic_DNA"/>
</dbReference>
<keyword evidence="3" id="KW-1185">Reference proteome</keyword>
<feature type="transmembrane region" description="Helical" evidence="1">
    <location>
        <begin position="104"/>
        <end position="129"/>
    </location>
</feature>
<keyword evidence="1" id="KW-0812">Transmembrane</keyword>
<feature type="transmembrane region" description="Helical" evidence="1">
    <location>
        <begin position="248"/>
        <end position="267"/>
    </location>
</feature>
<feature type="transmembrane region" description="Helical" evidence="1">
    <location>
        <begin position="20"/>
        <end position="40"/>
    </location>
</feature>
<feature type="transmembrane region" description="Helical" evidence="1">
    <location>
        <begin position="163"/>
        <end position="180"/>
    </location>
</feature>
<evidence type="ECO:0000256" key="1">
    <source>
        <dbReference type="SAM" id="Phobius"/>
    </source>
</evidence>
<protein>
    <recommendedName>
        <fullName evidence="4">ABC-2 family transporter protein</fullName>
    </recommendedName>
</protein>
<accession>A0A239JA68</accession>
<dbReference type="Proteomes" id="UP000198282">
    <property type="component" value="Unassembled WGS sequence"/>
</dbReference>
<reference evidence="2 3" key="1">
    <citation type="submission" date="2017-06" db="EMBL/GenBank/DDBJ databases">
        <authorList>
            <person name="Kim H.J."/>
            <person name="Triplett B.A."/>
        </authorList>
    </citation>
    <scope>NUCLEOTIDE SEQUENCE [LARGE SCALE GENOMIC DNA]</scope>
    <source>
        <strain evidence="2 3">CGMCC 4.2132</strain>
    </source>
</reference>
<keyword evidence="1" id="KW-1133">Transmembrane helix</keyword>
<organism evidence="2 3">
    <name type="scientific">Streptosporangium subroseum</name>
    <dbReference type="NCBI Taxonomy" id="106412"/>
    <lineage>
        <taxon>Bacteria</taxon>
        <taxon>Bacillati</taxon>
        <taxon>Actinomycetota</taxon>
        <taxon>Actinomycetes</taxon>
        <taxon>Streptosporangiales</taxon>
        <taxon>Streptosporangiaceae</taxon>
        <taxon>Streptosporangium</taxon>
    </lineage>
</organism>
<evidence type="ECO:0000313" key="3">
    <source>
        <dbReference type="Proteomes" id="UP000198282"/>
    </source>
</evidence>
<evidence type="ECO:0008006" key="4">
    <source>
        <dbReference type="Google" id="ProtNLM"/>
    </source>
</evidence>
<evidence type="ECO:0000313" key="2">
    <source>
        <dbReference type="EMBL" id="SNT02791.1"/>
    </source>
</evidence>
<feature type="transmembrane region" description="Helical" evidence="1">
    <location>
        <begin position="135"/>
        <end position="156"/>
    </location>
</feature>
<name>A0A239JA68_9ACTN</name>
<proteinExistence type="predicted"/>
<sequence>MIATMRYEFRMQIRRPVLWIVYGLTYAATVATFGSTYVTLDLGFGEGLASKTAMISSASLLMSLLPIVYGCLIADRLIRDRLLGVAGVLDATPAGRTGRLIGKYLGTCTATAVPLMLAYFGRAVAYAITEGEPAALGWAVTLFVTAVVPGLLFLGALALAGPLLMPVMLFRVLFVVYWFWGNLIPATMMPTLSRSIFAAKSEYVAYGLLDYGSNLTIPPNVILPPEGIVYGPSPGASLNFLRPEATPAVAFLWIGVMIALAAAVLFLTRLHTIRTES</sequence>
<dbReference type="AlphaFoldDB" id="A0A239JA68"/>
<keyword evidence="1" id="KW-0472">Membrane</keyword>